<protein>
    <submittedName>
        <fullName evidence="1">Uncharacterized protein</fullName>
    </submittedName>
</protein>
<organism evidence="1">
    <name type="scientific">Arundo donax</name>
    <name type="common">Giant reed</name>
    <name type="synonym">Donax arundinaceus</name>
    <dbReference type="NCBI Taxonomy" id="35708"/>
    <lineage>
        <taxon>Eukaryota</taxon>
        <taxon>Viridiplantae</taxon>
        <taxon>Streptophyta</taxon>
        <taxon>Embryophyta</taxon>
        <taxon>Tracheophyta</taxon>
        <taxon>Spermatophyta</taxon>
        <taxon>Magnoliopsida</taxon>
        <taxon>Liliopsida</taxon>
        <taxon>Poales</taxon>
        <taxon>Poaceae</taxon>
        <taxon>PACMAD clade</taxon>
        <taxon>Arundinoideae</taxon>
        <taxon>Arundineae</taxon>
        <taxon>Arundo</taxon>
    </lineage>
</organism>
<name>A0A0A9DXW7_ARUDO</name>
<proteinExistence type="predicted"/>
<dbReference type="EMBL" id="GBRH01204461">
    <property type="protein sequence ID" value="JAD93434.1"/>
    <property type="molecule type" value="Transcribed_RNA"/>
</dbReference>
<reference evidence="1" key="1">
    <citation type="submission" date="2014-09" db="EMBL/GenBank/DDBJ databases">
        <authorList>
            <person name="Magalhaes I.L.F."/>
            <person name="Oliveira U."/>
            <person name="Santos F.R."/>
            <person name="Vidigal T.H.D.A."/>
            <person name="Brescovit A.D."/>
            <person name="Santos A.J."/>
        </authorList>
    </citation>
    <scope>NUCLEOTIDE SEQUENCE</scope>
    <source>
        <tissue evidence="1">Shoot tissue taken approximately 20 cm above the soil surface</tissue>
    </source>
</reference>
<reference evidence="1" key="2">
    <citation type="journal article" date="2015" name="Data Brief">
        <title>Shoot transcriptome of the giant reed, Arundo donax.</title>
        <authorList>
            <person name="Barrero R.A."/>
            <person name="Guerrero F.D."/>
            <person name="Moolhuijzen P."/>
            <person name="Goolsby J.A."/>
            <person name="Tidwell J."/>
            <person name="Bellgard S.E."/>
            <person name="Bellgard M.I."/>
        </authorList>
    </citation>
    <scope>NUCLEOTIDE SEQUENCE</scope>
    <source>
        <tissue evidence="1">Shoot tissue taken approximately 20 cm above the soil surface</tissue>
    </source>
</reference>
<evidence type="ECO:0000313" key="1">
    <source>
        <dbReference type="EMBL" id="JAD93434.1"/>
    </source>
</evidence>
<accession>A0A0A9DXW7</accession>
<sequence length="28" mass="3346">MYHVPCFLMSLLQKIPSVPGRTRHQCRF</sequence>
<dbReference type="AlphaFoldDB" id="A0A0A9DXW7"/>